<evidence type="ECO:0000256" key="3">
    <source>
        <dbReference type="ARBA" id="ARBA00022670"/>
    </source>
</evidence>
<keyword evidence="5" id="KW-0378">Hydrolase</keyword>
<dbReference type="InterPro" id="IPR026392">
    <property type="entry name" value="Exo/Archaeosortase_dom"/>
</dbReference>
<keyword evidence="2" id="KW-1003">Cell membrane</keyword>
<evidence type="ECO:0000256" key="8">
    <source>
        <dbReference type="SAM" id="Phobius"/>
    </source>
</evidence>
<evidence type="ECO:0000256" key="5">
    <source>
        <dbReference type="ARBA" id="ARBA00022801"/>
    </source>
</evidence>
<proteinExistence type="predicted"/>
<dbReference type="EMBL" id="JAGKQQ010000002">
    <property type="protein sequence ID" value="MBP3960688.1"/>
    <property type="molecule type" value="Genomic_DNA"/>
</dbReference>
<protein>
    <submittedName>
        <fullName evidence="9">Exosortase/archaeosortase family protein</fullName>
    </submittedName>
</protein>
<comment type="subcellular location">
    <subcellularLocation>
        <location evidence="1">Cell membrane</location>
        <topology evidence="1">Multi-pass membrane protein</topology>
    </subcellularLocation>
</comment>
<evidence type="ECO:0000313" key="10">
    <source>
        <dbReference type="Proteomes" id="UP000676565"/>
    </source>
</evidence>
<accession>A0ABS5C6G4</accession>
<feature type="transmembrane region" description="Helical" evidence="8">
    <location>
        <begin position="212"/>
        <end position="233"/>
    </location>
</feature>
<organism evidence="9 10">
    <name type="scientific">Gemmata palustris</name>
    <dbReference type="NCBI Taxonomy" id="2822762"/>
    <lineage>
        <taxon>Bacteria</taxon>
        <taxon>Pseudomonadati</taxon>
        <taxon>Planctomycetota</taxon>
        <taxon>Planctomycetia</taxon>
        <taxon>Gemmatales</taxon>
        <taxon>Gemmataceae</taxon>
        <taxon>Gemmata</taxon>
    </lineage>
</organism>
<evidence type="ECO:0000313" key="9">
    <source>
        <dbReference type="EMBL" id="MBP3960688.1"/>
    </source>
</evidence>
<sequence>MDPQSARKPLFLAAFVALSALVWAYWGTLVDICVRWVDDPQYSHGFFVPVFSGYLLWRRREHLWANDFRPRWWGLGAVLVGTGLRFVGHVFYQPWIDPTSLIIVLFGLAATAGGRRAVVWSGPAILFLAFTVPLPYRVQMMLGGTLQRVATLTSTYALQTLGVPAVAEGNVILLSETTLGIVEACNGLSMLVTFFALATGVAILAKRSLVERVAIVASAVPIAVIANVARITLTGVLFEANQGEWARAVFHDFAGLLMMPLAIALLLGELFILKRSLIPVASDAPA</sequence>
<feature type="transmembrane region" description="Helical" evidence="8">
    <location>
        <begin position="253"/>
        <end position="273"/>
    </location>
</feature>
<evidence type="ECO:0000256" key="4">
    <source>
        <dbReference type="ARBA" id="ARBA00022692"/>
    </source>
</evidence>
<keyword evidence="3" id="KW-0645">Protease</keyword>
<evidence type="ECO:0000256" key="2">
    <source>
        <dbReference type="ARBA" id="ARBA00022475"/>
    </source>
</evidence>
<keyword evidence="4 8" id="KW-0812">Transmembrane</keyword>
<reference evidence="9 10" key="1">
    <citation type="submission" date="2021-04" db="EMBL/GenBank/DDBJ databases">
        <authorList>
            <person name="Ivanova A."/>
        </authorList>
    </citation>
    <scope>NUCLEOTIDE SEQUENCE [LARGE SCALE GENOMIC DNA]</scope>
    <source>
        <strain evidence="9 10">G18</strain>
    </source>
</reference>
<comment type="caution">
    <text evidence="9">The sequence shown here is derived from an EMBL/GenBank/DDBJ whole genome shotgun (WGS) entry which is preliminary data.</text>
</comment>
<feature type="transmembrane region" description="Helical" evidence="8">
    <location>
        <begin position="187"/>
        <end position="205"/>
    </location>
</feature>
<dbReference type="NCBIfam" id="TIGR04178">
    <property type="entry name" value="exo_archaeo"/>
    <property type="match status" value="1"/>
</dbReference>
<keyword evidence="6 8" id="KW-1133">Transmembrane helix</keyword>
<feature type="transmembrane region" description="Helical" evidence="8">
    <location>
        <begin position="117"/>
        <end position="136"/>
    </location>
</feature>
<keyword evidence="10" id="KW-1185">Reference proteome</keyword>
<feature type="transmembrane region" description="Helical" evidence="8">
    <location>
        <begin position="72"/>
        <end position="92"/>
    </location>
</feature>
<dbReference type="InterPro" id="IPR019127">
    <property type="entry name" value="Exosortase"/>
</dbReference>
<dbReference type="Proteomes" id="UP000676565">
    <property type="component" value="Unassembled WGS sequence"/>
</dbReference>
<gene>
    <name evidence="9" type="ORF">J8F10_36145</name>
</gene>
<keyword evidence="7 8" id="KW-0472">Membrane</keyword>
<dbReference type="RefSeq" id="WP_210662974.1">
    <property type="nucleotide sequence ID" value="NZ_JAGKQQ010000002.1"/>
</dbReference>
<evidence type="ECO:0000256" key="7">
    <source>
        <dbReference type="ARBA" id="ARBA00023136"/>
    </source>
</evidence>
<dbReference type="Pfam" id="PF09721">
    <property type="entry name" value="Exosortase_EpsH"/>
    <property type="match status" value="1"/>
</dbReference>
<dbReference type="NCBIfam" id="TIGR02602">
    <property type="entry name" value="8TM_EpsH"/>
    <property type="match status" value="1"/>
</dbReference>
<evidence type="ECO:0000256" key="6">
    <source>
        <dbReference type="ARBA" id="ARBA00022989"/>
    </source>
</evidence>
<feature type="transmembrane region" description="Helical" evidence="8">
    <location>
        <begin position="40"/>
        <end position="57"/>
    </location>
</feature>
<dbReference type="InterPro" id="IPR013426">
    <property type="entry name" value="EpsH-like"/>
</dbReference>
<evidence type="ECO:0000256" key="1">
    <source>
        <dbReference type="ARBA" id="ARBA00004651"/>
    </source>
</evidence>
<name>A0ABS5C6G4_9BACT</name>